<reference evidence="1 2" key="1">
    <citation type="submission" date="2019-06" db="EMBL/GenBank/DDBJ databases">
        <authorList>
            <person name="Rodrigo-Torres L."/>
            <person name="Arahal R. D."/>
            <person name="Lucena T."/>
        </authorList>
    </citation>
    <scope>NUCLEOTIDE SEQUENCE [LARGE SCALE GENOMIC DNA]</scope>
    <source>
        <strain evidence="1 2">SB0023/3</strain>
    </source>
</reference>
<dbReference type="AlphaFoldDB" id="A0A509EBD3"/>
<protein>
    <submittedName>
        <fullName evidence="1">Uncharacterized protein</fullName>
    </submittedName>
</protein>
<name>A0A509EBD3_9HYPH</name>
<accession>A0A509EBD3</accession>
<dbReference type="OrthoDB" id="7990359at2"/>
<evidence type="ECO:0000313" key="2">
    <source>
        <dbReference type="Proteomes" id="UP000410984"/>
    </source>
</evidence>
<organism evidence="1 2">
    <name type="scientific">Methylobacterium symbioticum</name>
    <dbReference type="NCBI Taxonomy" id="2584084"/>
    <lineage>
        <taxon>Bacteria</taxon>
        <taxon>Pseudomonadati</taxon>
        <taxon>Pseudomonadota</taxon>
        <taxon>Alphaproteobacteria</taxon>
        <taxon>Hyphomicrobiales</taxon>
        <taxon>Methylobacteriaceae</taxon>
        <taxon>Methylobacterium</taxon>
    </lineage>
</organism>
<keyword evidence="2" id="KW-1185">Reference proteome</keyword>
<dbReference type="EMBL" id="CABFPH010000023">
    <property type="protein sequence ID" value="VUD71472.1"/>
    <property type="molecule type" value="Genomic_DNA"/>
</dbReference>
<gene>
    <name evidence="1" type="ORF">MET9862_02054</name>
</gene>
<evidence type="ECO:0000313" key="1">
    <source>
        <dbReference type="EMBL" id="VUD71472.1"/>
    </source>
</evidence>
<sequence>MCDPTAPTPSGTVTGALCRVTDDLYVCRIADLSTFAVPLGLAAPPGGRLETWALAVSPDERRQAISYLLLLRSVGEDPQRFRTGDGFVLATHFRDLRVEIVEDGLILTPHECTVLARSALTVQIGADDGAIRSMAALLAFVTPGLDALMGAADEADALDLGLEGRMLTVTGDYVPHWIVLRANDGYRRFAVEEATLSFDGRPRVALTLEAAWPPALLLNRAILVGRDDHRVGVLRRRRPA</sequence>
<dbReference type="RefSeq" id="WP_142582902.1">
    <property type="nucleotide sequence ID" value="NZ_CABFPH010000023.1"/>
</dbReference>
<proteinExistence type="predicted"/>
<dbReference type="Proteomes" id="UP000410984">
    <property type="component" value="Unassembled WGS sequence"/>
</dbReference>